<dbReference type="InterPro" id="IPR036388">
    <property type="entry name" value="WH-like_DNA-bd_sf"/>
</dbReference>
<dbReference type="PANTHER" id="PTHR42756">
    <property type="entry name" value="TRANSCRIPTIONAL REGULATOR, MARR"/>
    <property type="match status" value="1"/>
</dbReference>
<organism evidence="5 6">
    <name type="scientific">Desulfonema ishimotonii</name>
    <dbReference type="NCBI Taxonomy" id="45657"/>
    <lineage>
        <taxon>Bacteria</taxon>
        <taxon>Pseudomonadati</taxon>
        <taxon>Thermodesulfobacteriota</taxon>
        <taxon>Desulfobacteria</taxon>
        <taxon>Desulfobacterales</taxon>
        <taxon>Desulfococcaceae</taxon>
        <taxon>Desulfonema</taxon>
    </lineage>
</organism>
<reference evidence="6" key="2">
    <citation type="submission" date="2019-01" db="EMBL/GenBank/DDBJ databases">
        <title>Genome sequence of Desulfonema ishimotonii strain Tokyo 01.</title>
        <authorList>
            <person name="Fukui M."/>
        </authorList>
    </citation>
    <scope>NUCLEOTIDE SEQUENCE [LARGE SCALE GENOMIC DNA]</scope>
    <source>
        <strain evidence="6">Tokyo 01</strain>
    </source>
</reference>
<dbReference type="PROSITE" id="PS01117">
    <property type="entry name" value="HTH_MARR_1"/>
    <property type="match status" value="1"/>
</dbReference>
<evidence type="ECO:0000313" key="5">
    <source>
        <dbReference type="EMBL" id="GBC62804.1"/>
    </source>
</evidence>
<keyword evidence="2" id="KW-0238">DNA-binding</keyword>
<dbReference type="PRINTS" id="PR00598">
    <property type="entry name" value="HTHMARR"/>
</dbReference>
<dbReference type="OrthoDB" id="5521015at2"/>
<reference evidence="6" key="1">
    <citation type="submission" date="2017-11" db="EMBL/GenBank/DDBJ databases">
        <authorList>
            <person name="Watanabe M."/>
            <person name="Kojima H."/>
        </authorList>
    </citation>
    <scope>NUCLEOTIDE SEQUENCE [LARGE SCALE GENOMIC DNA]</scope>
    <source>
        <strain evidence="6">Tokyo 01</strain>
    </source>
</reference>
<protein>
    <submittedName>
        <fullName evidence="5">MarR family transcriptional regulator</fullName>
    </submittedName>
</protein>
<evidence type="ECO:0000256" key="3">
    <source>
        <dbReference type="ARBA" id="ARBA00023163"/>
    </source>
</evidence>
<dbReference type="SUPFAM" id="SSF46785">
    <property type="entry name" value="Winged helix' DNA-binding domain"/>
    <property type="match status" value="1"/>
</dbReference>
<gene>
    <name evidence="5" type="ORF">DENIS_3781</name>
</gene>
<dbReference type="AlphaFoldDB" id="A0A401G0R0"/>
<dbReference type="InterPro" id="IPR036390">
    <property type="entry name" value="WH_DNA-bd_sf"/>
</dbReference>
<evidence type="ECO:0000256" key="1">
    <source>
        <dbReference type="ARBA" id="ARBA00023015"/>
    </source>
</evidence>
<comment type="caution">
    <text evidence="5">The sequence shown here is derived from an EMBL/GenBank/DDBJ whole genome shotgun (WGS) entry which is preliminary data.</text>
</comment>
<keyword evidence="6" id="KW-1185">Reference proteome</keyword>
<dbReference type="RefSeq" id="WP_124329951.1">
    <property type="nucleotide sequence ID" value="NZ_BEXT01000001.1"/>
</dbReference>
<sequence length="140" mass="16207">MERLPEDLPECLVFLLGKAYQKAHGDFKQRLRPYGLTNMQHLVLEGLWYREGMTAAELGKCLVLDKATLSGVLERLAEAGWIEKKPDPSDRRVQQLYPSDKANAMKDQLVGERKTANEEMMSRFTPEERMLLKRLLRDLM</sequence>
<evidence type="ECO:0000259" key="4">
    <source>
        <dbReference type="PROSITE" id="PS50995"/>
    </source>
</evidence>
<dbReference type="GO" id="GO:0003700">
    <property type="term" value="F:DNA-binding transcription factor activity"/>
    <property type="evidence" value="ECO:0007669"/>
    <property type="project" value="InterPro"/>
</dbReference>
<dbReference type="PROSITE" id="PS50995">
    <property type="entry name" value="HTH_MARR_2"/>
    <property type="match status" value="1"/>
</dbReference>
<feature type="domain" description="HTH marR-type" evidence="4">
    <location>
        <begin position="9"/>
        <end position="140"/>
    </location>
</feature>
<dbReference type="SMART" id="SM00347">
    <property type="entry name" value="HTH_MARR"/>
    <property type="match status" value="1"/>
</dbReference>
<dbReference type="InterPro" id="IPR023187">
    <property type="entry name" value="Tscrpt_reg_MarR-type_CS"/>
</dbReference>
<keyword evidence="1" id="KW-0805">Transcription regulation</keyword>
<dbReference type="Pfam" id="PF01047">
    <property type="entry name" value="MarR"/>
    <property type="match status" value="1"/>
</dbReference>
<dbReference type="EMBL" id="BEXT01000001">
    <property type="protein sequence ID" value="GBC62804.1"/>
    <property type="molecule type" value="Genomic_DNA"/>
</dbReference>
<dbReference type="InterPro" id="IPR000835">
    <property type="entry name" value="HTH_MarR-typ"/>
</dbReference>
<dbReference type="GO" id="GO:0003677">
    <property type="term" value="F:DNA binding"/>
    <property type="evidence" value="ECO:0007669"/>
    <property type="project" value="UniProtKB-KW"/>
</dbReference>
<evidence type="ECO:0000256" key="2">
    <source>
        <dbReference type="ARBA" id="ARBA00023125"/>
    </source>
</evidence>
<keyword evidence="3" id="KW-0804">Transcription</keyword>
<dbReference type="PANTHER" id="PTHR42756:SF1">
    <property type="entry name" value="TRANSCRIPTIONAL REPRESSOR OF EMRAB OPERON"/>
    <property type="match status" value="1"/>
</dbReference>
<evidence type="ECO:0000313" key="6">
    <source>
        <dbReference type="Proteomes" id="UP000288096"/>
    </source>
</evidence>
<name>A0A401G0R0_9BACT</name>
<proteinExistence type="predicted"/>
<accession>A0A401G0R0</accession>
<dbReference type="Proteomes" id="UP000288096">
    <property type="component" value="Unassembled WGS sequence"/>
</dbReference>
<dbReference type="Gene3D" id="1.10.10.10">
    <property type="entry name" value="Winged helix-like DNA-binding domain superfamily/Winged helix DNA-binding domain"/>
    <property type="match status" value="1"/>
</dbReference>